<protein>
    <submittedName>
        <fullName evidence="1">Uncharacterized protein</fullName>
    </submittedName>
</protein>
<name>A0A8S5MJN1_9CAUD</name>
<proteinExistence type="predicted"/>
<reference evidence="1" key="1">
    <citation type="journal article" date="2021" name="Proc. Natl. Acad. Sci. U.S.A.">
        <title>A Catalog of Tens of Thousands of Viruses from Human Metagenomes Reveals Hidden Associations with Chronic Diseases.</title>
        <authorList>
            <person name="Tisza M.J."/>
            <person name="Buck C.B."/>
        </authorList>
    </citation>
    <scope>NUCLEOTIDE SEQUENCE</scope>
    <source>
        <strain evidence="1">CtHMI2</strain>
    </source>
</reference>
<evidence type="ECO:0000313" key="1">
    <source>
        <dbReference type="EMBL" id="DAD82450.1"/>
    </source>
</evidence>
<sequence length="309" mass="36005">MKNLPKKTDTQNVALAIYNPKPGTKAIEIRRQMLQLPEVAKSLSGVEKFIFAASTKMQIAEIDDGTLVAKTGQMFRFIAMDVGYIIPNNSDDWAYTCTRLLDILKKYYSHMTLADIKLAFELATTGELDEFLPRDSQGNPDKKHYQQFNADYFAKILGAYRKKQNEVIGKAYKALPEPEREMTPEQKRYYHNRREARNRTVFLQYKYTGKISFEFGDEMFLYDWLLKFGFADEVEADEGDRKQAFAKYMHRVAIGLVNQYTAINVRKKGIDSPEIDFMAYEVAREKEILRAFDRMIAEEIQIDNYLFFI</sequence>
<dbReference type="EMBL" id="BK014919">
    <property type="protein sequence ID" value="DAD82450.1"/>
    <property type="molecule type" value="Genomic_DNA"/>
</dbReference>
<accession>A0A8S5MJN1</accession>
<organism evidence="1">
    <name type="scientific">Siphoviridae sp. ctHMI2</name>
    <dbReference type="NCBI Taxonomy" id="2826231"/>
    <lineage>
        <taxon>Viruses</taxon>
        <taxon>Duplodnaviria</taxon>
        <taxon>Heunggongvirae</taxon>
        <taxon>Uroviricota</taxon>
        <taxon>Caudoviricetes</taxon>
    </lineage>
</organism>